<dbReference type="EC" id="3.1.3.16" evidence="1"/>
<comment type="cofactor">
    <cofactor evidence="1">
        <name>Mg(2+)</name>
        <dbReference type="ChEBI" id="CHEBI:18420"/>
    </cofactor>
</comment>
<dbReference type="SUPFAM" id="SSF81606">
    <property type="entry name" value="PP2C-like"/>
    <property type="match status" value="1"/>
</dbReference>
<name>A0A1X0NY52_9TRYP</name>
<accession>A0A1X0NY52</accession>
<comment type="cofactor">
    <cofactor evidence="1">
        <name>Mn(2+)</name>
        <dbReference type="ChEBI" id="CHEBI:29035"/>
    </cofactor>
</comment>
<keyword evidence="1" id="KW-0378">Hydrolase</keyword>
<dbReference type="InterPro" id="IPR036457">
    <property type="entry name" value="PPM-type-like_dom_sf"/>
</dbReference>
<evidence type="ECO:0000313" key="5">
    <source>
        <dbReference type="Proteomes" id="UP000192257"/>
    </source>
</evidence>
<sequence>MGGRQSTLATPEMRKAAENDTSSWGLPPEDIPEDERTADELVLQTWAFCKAKPSPAANYRSDVEERKRRQSVAWRKRASFIELDCGEDSFFVSNTYKVVGVADGVGGWRDEGVDPSLFANSLMENAKLFSETHRTELNPEVILQSAFDKVVNDGRVRAGSSTACVVTLRRDNNNNNINNNNNNLNDNDSNKKDEALLDVANVGDSGVLVVRDRQVLHRVHEKVHGFNAPFQLALLPPRLRGRAFADTVADATRETIPVRKGDVVITATDGLFDNRFNTTLASDAGWIGQVSTSALERIPILGFFLSPFFADEKVAYVDPQRVAQRIVQDAYKVSIDAEAHTPWSSMLKKFGAKDAKGGKADDITIVLSRVTTREELNASNVW</sequence>
<dbReference type="STRING" id="67003.A0A1X0NY52"/>
<dbReference type="GO" id="GO:0004722">
    <property type="term" value="F:protein serine/threonine phosphatase activity"/>
    <property type="evidence" value="ECO:0007669"/>
    <property type="project" value="UniProtKB-EC"/>
</dbReference>
<dbReference type="PANTHER" id="PTHR12320">
    <property type="entry name" value="PROTEIN PHOSPHATASE 2C"/>
    <property type="match status" value="1"/>
</dbReference>
<evidence type="ECO:0000256" key="1">
    <source>
        <dbReference type="RuleBase" id="RU366020"/>
    </source>
</evidence>
<comment type="caution">
    <text evidence="4">The sequence shown here is derived from an EMBL/GenBank/DDBJ whole genome shotgun (WGS) entry which is preliminary data.</text>
</comment>
<keyword evidence="1" id="KW-0479">Metal-binding</keyword>
<evidence type="ECO:0000256" key="2">
    <source>
        <dbReference type="SAM" id="MobiDB-lite"/>
    </source>
</evidence>
<dbReference type="PROSITE" id="PS51746">
    <property type="entry name" value="PPM_2"/>
    <property type="match status" value="1"/>
</dbReference>
<comment type="catalytic activity">
    <reaction evidence="1">
        <text>O-phospho-L-seryl-[protein] + H2O = L-seryl-[protein] + phosphate</text>
        <dbReference type="Rhea" id="RHEA:20629"/>
        <dbReference type="Rhea" id="RHEA-COMP:9863"/>
        <dbReference type="Rhea" id="RHEA-COMP:11604"/>
        <dbReference type="ChEBI" id="CHEBI:15377"/>
        <dbReference type="ChEBI" id="CHEBI:29999"/>
        <dbReference type="ChEBI" id="CHEBI:43474"/>
        <dbReference type="ChEBI" id="CHEBI:83421"/>
        <dbReference type="EC" id="3.1.3.16"/>
    </reaction>
</comment>
<feature type="domain" description="PPM-type phosphatase" evidence="3">
    <location>
        <begin position="70"/>
        <end position="370"/>
    </location>
</feature>
<dbReference type="GeneID" id="39984627"/>
<dbReference type="AlphaFoldDB" id="A0A1X0NY52"/>
<organism evidence="4 5">
    <name type="scientific">Trypanosoma theileri</name>
    <dbReference type="NCBI Taxonomy" id="67003"/>
    <lineage>
        <taxon>Eukaryota</taxon>
        <taxon>Discoba</taxon>
        <taxon>Euglenozoa</taxon>
        <taxon>Kinetoplastea</taxon>
        <taxon>Metakinetoplastina</taxon>
        <taxon>Trypanosomatida</taxon>
        <taxon>Trypanosomatidae</taxon>
        <taxon>Trypanosoma</taxon>
    </lineage>
</organism>
<keyword evidence="5" id="KW-1185">Reference proteome</keyword>
<dbReference type="InterPro" id="IPR001932">
    <property type="entry name" value="PPM-type_phosphatase-like_dom"/>
</dbReference>
<gene>
    <name evidence="4" type="ORF">TM35_000111380</name>
</gene>
<dbReference type="EMBL" id="NBCO01000011">
    <property type="protein sequence ID" value="ORC89604.1"/>
    <property type="molecule type" value="Genomic_DNA"/>
</dbReference>
<proteinExistence type="inferred from homology"/>
<dbReference type="VEuPathDB" id="TriTrypDB:TM35_000111380"/>
<dbReference type="SMART" id="SM00332">
    <property type="entry name" value="PP2Cc"/>
    <property type="match status" value="1"/>
</dbReference>
<dbReference type="OrthoDB" id="60843at2759"/>
<evidence type="ECO:0000259" key="3">
    <source>
        <dbReference type="PROSITE" id="PS51746"/>
    </source>
</evidence>
<feature type="region of interest" description="Disordered" evidence="2">
    <location>
        <begin position="1"/>
        <end position="36"/>
    </location>
</feature>
<protein>
    <recommendedName>
        <fullName evidence="1">Protein phosphatase</fullName>
        <ecNumber evidence="1">3.1.3.16</ecNumber>
    </recommendedName>
</protein>
<comment type="similarity">
    <text evidence="1">Belongs to the PP2C family.</text>
</comment>
<keyword evidence="1" id="KW-0460">Magnesium</keyword>
<dbReference type="Proteomes" id="UP000192257">
    <property type="component" value="Unassembled WGS sequence"/>
</dbReference>
<dbReference type="PANTHER" id="PTHR12320:SF37">
    <property type="entry name" value="PROTEIN PHOSPHATASE"/>
    <property type="match status" value="1"/>
</dbReference>
<dbReference type="GO" id="GO:0046872">
    <property type="term" value="F:metal ion binding"/>
    <property type="evidence" value="ECO:0007669"/>
    <property type="project" value="UniProtKB-UniRule"/>
</dbReference>
<keyword evidence="1" id="KW-0904">Protein phosphatase</keyword>
<dbReference type="Gene3D" id="3.60.40.10">
    <property type="entry name" value="PPM-type phosphatase domain"/>
    <property type="match status" value="1"/>
</dbReference>
<keyword evidence="1" id="KW-0464">Manganese</keyword>
<reference evidence="4 5" key="1">
    <citation type="submission" date="2017-03" db="EMBL/GenBank/DDBJ databases">
        <title>An alternative strategy for trypanosome survival in the mammalian bloodstream revealed through genome and transcriptome analysis of the ubiquitous bovine parasite Trypanosoma (Megatrypanum) theileri.</title>
        <authorList>
            <person name="Kelly S."/>
            <person name="Ivens A."/>
            <person name="Mott A."/>
            <person name="O'Neill E."/>
            <person name="Emms D."/>
            <person name="Macleod O."/>
            <person name="Voorheis P."/>
            <person name="Matthews J."/>
            <person name="Matthews K."/>
            <person name="Carrington M."/>
        </authorList>
    </citation>
    <scope>NUCLEOTIDE SEQUENCE [LARGE SCALE GENOMIC DNA]</scope>
    <source>
        <strain evidence="4">Edinburgh</strain>
    </source>
</reference>
<dbReference type="RefSeq" id="XP_028883670.1">
    <property type="nucleotide sequence ID" value="XM_029024847.1"/>
</dbReference>
<dbReference type="InterPro" id="IPR039123">
    <property type="entry name" value="PPTC7"/>
</dbReference>
<comment type="catalytic activity">
    <reaction evidence="1">
        <text>O-phospho-L-threonyl-[protein] + H2O = L-threonyl-[protein] + phosphate</text>
        <dbReference type="Rhea" id="RHEA:47004"/>
        <dbReference type="Rhea" id="RHEA-COMP:11060"/>
        <dbReference type="Rhea" id="RHEA-COMP:11605"/>
        <dbReference type="ChEBI" id="CHEBI:15377"/>
        <dbReference type="ChEBI" id="CHEBI:30013"/>
        <dbReference type="ChEBI" id="CHEBI:43474"/>
        <dbReference type="ChEBI" id="CHEBI:61977"/>
        <dbReference type="EC" id="3.1.3.16"/>
    </reaction>
</comment>
<evidence type="ECO:0000313" key="4">
    <source>
        <dbReference type="EMBL" id="ORC89604.1"/>
    </source>
</evidence>